<protein>
    <submittedName>
        <fullName evidence="8">ABC transporter related protein</fullName>
    </submittedName>
</protein>
<name>A0ABN0G7Z3_9BURK</name>
<dbReference type="PANTHER" id="PTHR46743">
    <property type="entry name" value="TEICHOIC ACIDS EXPORT ATP-BINDING PROTEIN TAGH"/>
    <property type="match status" value="1"/>
</dbReference>
<evidence type="ECO:0000256" key="6">
    <source>
        <dbReference type="ARBA" id="ARBA00022840"/>
    </source>
</evidence>
<evidence type="ECO:0000256" key="1">
    <source>
        <dbReference type="ARBA" id="ARBA00005417"/>
    </source>
</evidence>
<dbReference type="Pfam" id="PF14524">
    <property type="entry name" value="Wzt_C"/>
    <property type="match status" value="1"/>
</dbReference>
<dbReference type="InterPro" id="IPR027417">
    <property type="entry name" value="P-loop_NTPase"/>
</dbReference>
<reference evidence="9" key="1">
    <citation type="journal article" date="2012" name="J. Bacteriol.">
        <title>Revised Genome Sequence of Burkholderia thailandensis MSMB43 with Improved Annotation.</title>
        <authorList>
            <person name="Zhuo Y."/>
            <person name="Liu L."/>
            <person name="Wang Q."/>
            <person name="Liu X."/>
            <person name="Ren B."/>
            <person name="Liu M."/>
            <person name="Ni P."/>
            <person name="Cheng Y.Q."/>
            <person name="Zhang L."/>
        </authorList>
    </citation>
    <scope>NUCLEOTIDE SEQUENCE [LARGE SCALE GENOMIC DNA]</scope>
    <source>
        <strain evidence="9">MSMB43</strain>
    </source>
</reference>
<dbReference type="PROSITE" id="PS50893">
    <property type="entry name" value="ABC_TRANSPORTER_2"/>
    <property type="match status" value="1"/>
</dbReference>
<feature type="domain" description="ABC transporter" evidence="7">
    <location>
        <begin position="55"/>
        <end position="276"/>
    </location>
</feature>
<dbReference type="Pfam" id="PF00005">
    <property type="entry name" value="ABC_tran"/>
    <property type="match status" value="1"/>
</dbReference>
<keyword evidence="5" id="KW-0547">Nucleotide-binding</keyword>
<evidence type="ECO:0000256" key="2">
    <source>
        <dbReference type="ARBA" id="ARBA00022448"/>
    </source>
</evidence>
<dbReference type="InterPro" id="IPR017871">
    <property type="entry name" value="ABC_transporter-like_CS"/>
</dbReference>
<dbReference type="InterPro" id="IPR050683">
    <property type="entry name" value="Bact_Polysacc_Export_ATP-bd"/>
</dbReference>
<comment type="similarity">
    <text evidence="1">Belongs to the ABC transporter superfamily.</text>
</comment>
<dbReference type="PROSITE" id="PS00211">
    <property type="entry name" value="ABC_TRANSPORTER_1"/>
    <property type="match status" value="1"/>
</dbReference>
<dbReference type="PANTHER" id="PTHR46743:SF2">
    <property type="entry name" value="TEICHOIC ACIDS EXPORT ATP-BINDING PROTEIN TAGH"/>
    <property type="match status" value="1"/>
</dbReference>
<dbReference type="Proteomes" id="UP000004682">
    <property type="component" value="Unassembled WGS sequence"/>
</dbReference>
<keyword evidence="3" id="KW-1003">Cell membrane</keyword>
<evidence type="ECO:0000256" key="4">
    <source>
        <dbReference type="ARBA" id="ARBA00022519"/>
    </source>
</evidence>
<organism evidence="8 9">
    <name type="scientific">Burkholderia humptydooensis MSMB43</name>
    <dbReference type="NCBI Taxonomy" id="441157"/>
    <lineage>
        <taxon>Bacteria</taxon>
        <taxon>Pseudomonadati</taxon>
        <taxon>Pseudomonadota</taxon>
        <taxon>Betaproteobacteria</taxon>
        <taxon>Burkholderiales</taxon>
        <taxon>Burkholderiaceae</taxon>
        <taxon>Burkholderia</taxon>
        <taxon>pseudomallei group</taxon>
    </lineage>
</organism>
<dbReference type="CDD" id="cd03220">
    <property type="entry name" value="ABC_KpsT_Wzt"/>
    <property type="match status" value="1"/>
</dbReference>
<keyword evidence="9" id="KW-1185">Reference proteome</keyword>
<keyword evidence="6" id="KW-0067">ATP-binding</keyword>
<keyword evidence="4" id="KW-0472">Membrane</keyword>
<dbReference type="CDD" id="cd10147">
    <property type="entry name" value="Wzt_C-like"/>
    <property type="match status" value="1"/>
</dbReference>
<dbReference type="InterPro" id="IPR003439">
    <property type="entry name" value="ABC_transporter-like_ATP-bd"/>
</dbReference>
<evidence type="ECO:0000256" key="5">
    <source>
        <dbReference type="ARBA" id="ARBA00022741"/>
    </source>
</evidence>
<dbReference type="SMART" id="SM00382">
    <property type="entry name" value="AAA"/>
    <property type="match status" value="1"/>
</dbReference>
<proteinExistence type="inferred from homology"/>
<evidence type="ECO:0000313" key="8">
    <source>
        <dbReference type="EMBL" id="EIP88409.1"/>
    </source>
</evidence>
<evidence type="ECO:0000256" key="3">
    <source>
        <dbReference type="ARBA" id="ARBA00022475"/>
    </source>
</evidence>
<evidence type="ECO:0000313" key="9">
    <source>
        <dbReference type="Proteomes" id="UP000004682"/>
    </source>
</evidence>
<keyword evidence="4" id="KW-0997">Cell inner membrane</keyword>
<dbReference type="InterPro" id="IPR015860">
    <property type="entry name" value="ABC_transpr_TagH-like"/>
</dbReference>
<dbReference type="Gene3D" id="2.70.50.60">
    <property type="entry name" value="abc- transporter (atp binding component) like domain"/>
    <property type="match status" value="1"/>
</dbReference>
<dbReference type="Gene3D" id="3.40.50.300">
    <property type="entry name" value="P-loop containing nucleotide triphosphate hydrolases"/>
    <property type="match status" value="1"/>
</dbReference>
<gene>
    <name evidence="8" type="ORF">A33K_14506</name>
</gene>
<dbReference type="EMBL" id="JH692062">
    <property type="protein sequence ID" value="EIP88409.1"/>
    <property type="molecule type" value="Genomic_DNA"/>
</dbReference>
<accession>A0ABN0G7Z3</accession>
<sequence>MPGSKKPAGALQMSSEVVIRATSLSKGFESYSKPADRLKRSVYGLLGGIAPLATLRRRLLKHARSCVRMFWALKDVDFEIARGETVGIIGRNGSGKSTLLQIVCGTLAPTTGDVRTNGRIAALLELGSGFDAEYTGRENIYINGQLHGLTREQIDARVEDIIAFADIGHFIDQPVKIYSSGMFVRLAFAVIAHVDADILVVDEALAVGDAFFTQKCMRFLRRFQQTGTVLFVSHDASAIRGLCDRVIWLDRGQILESGSAKAVCTHYFEAFYKQQQGEGVTWQHDEKVSAKASVDQAERVSDIATADQRLLFPLRQTVPVPQNTGMCIDPHTLPIHRTRELIESAHLTNENGSPITWVMGSEHVVLRILVRRPNCGSTPTIAFFVKDRLGEPLFGDDTSFAQVADEAGAHASPAIMAEFRFDMPILPPGEYAFSVFCTTCKNGPIEVADCIHDALIVKSEASRVATGLIGVPMSRIDLYVRESAGEI</sequence>
<dbReference type="SUPFAM" id="SSF52540">
    <property type="entry name" value="P-loop containing nucleoside triphosphate hydrolases"/>
    <property type="match status" value="1"/>
</dbReference>
<keyword evidence="2" id="KW-0813">Transport</keyword>
<dbReference type="InterPro" id="IPR029439">
    <property type="entry name" value="Wzt_C"/>
</dbReference>
<evidence type="ECO:0000259" key="7">
    <source>
        <dbReference type="PROSITE" id="PS50893"/>
    </source>
</evidence>
<dbReference type="InterPro" id="IPR003593">
    <property type="entry name" value="AAA+_ATPase"/>
</dbReference>